<gene>
    <name evidence="2" type="ORF">RM538_04545</name>
</gene>
<organism evidence="2 3">
    <name type="scientific">Patiriisocius hiemis</name>
    <dbReference type="NCBI Taxonomy" id="3075604"/>
    <lineage>
        <taxon>Bacteria</taxon>
        <taxon>Pseudomonadati</taxon>
        <taxon>Bacteroidota</taxon>
        <taxon>Flavobacteriia</taxon>
        <taxon>Flavobacteriales</taxon>
        <taxon>Flavobacteriaceae</taxon>
        <taxon>Patiriisocius</taxon>
    </lineage>
</organism>
<accession>A0ABU2YAP2</accession>
<comment type="caution">
    <text evidence="2">The sequence shown here is derived from an EMBL/GenBank/DDBJ whole genome shotgun (WGS) entry which is preliminary data.</text>
</comment>
<evidence type="ECO:0000313" key="3">
    <source>
        <dbReference type="Proteomes" id="UP001254488"/>
    </source>
</evidence>
<dbReference type="EMBL" id="JAVRHZ010000002">
    <property type="protein sequence ID" value="MDT0555262.1"/>
    <property type="molecule type" value="Genomic_DNA"/>
</dbReference>
<dbReference type="RefSeq" id="WP_311332219.1">
    <property type="nucleotide sequence ID" value="NZ_JAVRHZ010000002.1"/>
</dbReference>
<keyword evidence="1" id="KW-0732">Signal</keyword>
<sequence>MKSIVLLLSATMLFSTTKSCAQESEYKNDDFAIKEVRVTNKSDSGITVWEIDVNGTAGKTTPTKVGQLDGAPVLGYVFPTSLKPTDVGFGQTDGIVALALTSHPDFDDTPLWDENNDKIFDNDGLVWHPHWVVLTKDERVAGGLSVKQFKKADKTVVLPPTNPGMPMYMDSPGFPVTTMGNTIKVIVPNYRMNNQSNFNYDGVTAFMRVNTSKENMPMLGVYEVYSVASGDLSLPYTVKKQ</sequence>
<protein>
    <submittedName>
        <fullName evidence="2">Uncharacterized protein</fullName>
    </submittedName>
</protein>
<keyword evidence="3" id="KW-1185">Reference proteome</keyword>
<feature type="chain" id="PRO_5046983196" evidence="1">
    <location>
        <begin position="22"/>
        <end position="241"/>
    </location>
</feature>
<evidence type="ECO:0000313" key="2">
    <source>
        <dbReference type="EMBL" id="MDT0555262.1"/>
    </source>
</evidence>
<dbReference type="Proteomes" id="UP001254488">
    <property type="component" value="Unassembled WGS sequence"/>
</dbReference>
<feature type="signal peptide" evidence="1">
    <location>
        <begin position="1"/>
        <end position="21"/>
    </location>
</feature>
<name>A0ABU2YAP2_9FLAO</name>
<evidence type="ECO:0000256" key="1">
    <source>
        <dbReference type="SAM" id="SignalP"/>
    </source>
</evidence>
<reference evidence="2 3" key="1">
    <citation type="submission" date="2023-09" db="EMBL/GenBank/DDBJ databases">
        <authorList>
            <person name="Rey-Velasco X."/>
        </authorList>
    </citation>
    <scope>NUCLEOTIDE SEQUENCE [LARGE SCALE GENOMIC DNA]</scope>
    <source>
        <strain evidence="2 3">W242</strain>
    </source>
</reference>
<proteinExistence type="predicted"/>